<keyword evidence="1" id="KW-0812">Transmembrane</keyword>
<accession>A0A9X9WX68</accession>
<dbReference type="EMBL" id="JAAEDM010000025">
    <property type="protein sequence ID" value="MBR0671747.1"/>
    <property type="molecule type" value="Genomic_DNA"/>
</dbReference>
<dbReference type="RefSeq" id="WP_211862122.1">
    <property type="nucleotide sequence ID" value="NZ_JAAEDM010000025.1"/>
</dbReference>
<evidence type="ECO:0008006" key="4">
    <source>
        <dbReference type="Google" id="ProtNLM"/>
    </source>
</evidence>
<evidence type="ECO:0000313" key="2">
    <source>
        <dbReference type="EMBL" id="MBR0671747.1"/>
    </source>
</evidence>
<gene>
    <name evidence="2" type="ORF">GXW76_11255</name>
</gene>
<dbReference type="Proteomes" id="UP001138751">
    <property type="component" value="Unassembled WGS sequence"/>
</dbReference>
<sequence length="332" mass="35997">MQGVGTAVIGARPKTTWLPTDLFGVLALARRYWLLMLGCALAGAVALLASAVLIGGPRYIVAAKIMVNLGPEMAGSPLLATLQGTPSAPAMLRPEDSATGVEIFSNPRLVRDLVESLGPDFFADDPPVTFLQHVKYIGKQAMRGVQRALQEVTVALGLRPRITETDRLVLARSAGPFDEAWHEVIDLWLFCRMCLAGDIGHLDRVLVEYRVHPAAMSQQMSTMNLMFRRQITAARQAFAWLQSVAIGASGQLRQAELTCARTAVEVLHLTRRGGYERFAASLAEIVREVPAVLAEPATWARIGFGLLPQGAIVALSRRRQDRARARAAQGAA</sequence>
<dbReference type="SUPFAM" id="SSF53448">
    <property type="entry name" value="Nucleotide-diphospho-sugar transferases"/>
    <property type="match status" value="1"/>
</dbReference>
<name>A0A9X9WX68_9PROT</name>
<keyword evidence="1" id="KW-0472">Membrane</keyword>
<organism evidence="2 3">
    <name type="scientific">Neoroseomonas soli</name>
    <dbReference type="NCBI Taxonomy" id="1081025"/>
    <lineage>
        <taxon>Bacteria</taxon>
        <taxon>Pseudomonadati</taxon>
        <taxon>Pseudomonadota</taxon>
        <taxon>Alphaproteobacteria</taxon>
        <taxon>Acetobacterales</taxon>
        <taxon>Acetobacteraceae</taxon>
        <taxon>Neoroseomonas</taxon>
    </lineage>
</organism>
<dbReference type="Gene3D" id="3.90.550.10">
    <property type="entry name" value="Spore Coat Polysaccharide Biosynthesis Protein SpsA, Chain A"/>
    <property type="match status" value="1"/>
</dbReference>
<protein>
    <recommendedName>
        <fullName evidence="4">Polysaccharide chain length determinant N-terminal domain-containing protein</fullName>
    </recommendedName>
</protein>
<evidence type="ECO:0000256" key="1">
    <source>
        <dbReference type="SAM" id="Phobius"/>
    </source>
</evidence>
<reference evidence="2" key="2">
    <citation type="journal article" date="2021" name="Syst. Appl. Microbiol.">
        <title>Roseomonas hellenica sp. nov., isolated from roots of wild-growing Alkanna tinctoria.</title>
        <authorList>
            <person name="Rat A."/>
            <person name="Naranjo H.D."/>
            <person name="Lebbe L."/>
            <person name="Cnockaert M."/>
            <person name="Krigas N."/>
            <person name="Grigoriadou K."/>
            <person name="Maloupa E."/>
            <person name="Willems A."/>
        </authorList>
    </citation>
    <scope>NUCLEOTIDE SEQUENCE</scope>
    <source>
        <strain evidence="2">LMG 31231</strain>
    </source>
</reference>
<reference evidence="2" key="1">
    <citation type="submission" date="2020-01" db="EMBL/GenBank/DDBJ databases">
        <authorList>
            <person name="Rat A."/>
        </authorList>
    </citation>
    <scope>NUCLEOTIDE SEQUENCE</scope>
    <source>
        <strain evidence="2">LMG 31231</strain>
    </source>
</reference>
<feature type="transmembrane region" description="Helical" evidence="1">
    <location>
        <begin position="32"/>
        <end position="56"/>
    </location>
</feature>
<keyword evidence="1" id="KW-1133">Transmembrane helix</keyword>
<dbReference type="AlphaFoldDB" id="A0A9X9WX68"/>
<proteinExistence type="predicted"/>
<dbReference type="InterPro" id="IPR029044">
    <property type="entry name" value="Nucleotide-diphossugar_trans"/>
</dbReference>
<evidence type="ECO:0000313" key="3">
    <source>
        <dbReference type="Proteomes" id="UP001138751"/>
    </source>
</evidence>
<comment type="caution">
    <text evidence="2">The sequence shown here is derived from an EMBL/GenBank/DDBJ whole genome shotgun (WGS) entry which is preliminary data.</text>
</comment>
<keyword evidence="3" id="KW-1185">Reference proteome</keyword>